<dbReference type="EMBL" id="RCZC01000004">
    <property type="protein sequence ID" value="TPG52245.1"/>
    <property type="molecule type" value="Genomic_DNA"/>
</dbReference>
<protein>
    <submittedName>
        <fullName evidence="2">DUF1543 domain-containing protein</fullName>
    </submittedName>
</protein>
<proteinExistence type="predicted"/>
<dbReference type="InterPro" id="IPR011440">
    <property type="entry name" value="DUF1543"/>
</dbReference>
<evidence type="ECO:0000313" key="3">
    <source>
        <dbReference type="Proteomes" id="UP000319931"/>
    </source>
</evidence>
<accession>A0A502FS09</accession>
<dbReference type="AlphaFoldDB" id="A0A502FS09"/>
<dbReference type="RefSeq" id="WP_140851076.1">
    <property type="nucleotide sequence ID" value="NZ_RCZC01000004.1"/>
</dbReference>
<name>A0A502FS09_9SPHN</name>
<keyword evidence="3" id="KW-1185">Reference proteome</keyword>
<gene>
    <name evidence="2" type="ORF">EAH76_14870</name>
</gene>
<sequence length="166" mass="18979">MKLFAIYIGGEHPAAHIEIHDVRFVVAASLHETHAQLRAQWWGTPGTLHIDCWAEIDHADGYDVTLRPEPRAGRERLFFVNLGGYDGEDFAEKHKNMFVVANTVAEAKSRALETISDWKDAHRDDFYEAEQAFALDTKIGDRLHIHLTPSEQARPPRFTCRYTPLK</sequence>
<dbReference type="Pfam" id="PF07566">
    <property type="entry name" value="DUF1543"/>
    <property type="match status" value="1"/>
</dbReference>
<dbReference type="OrthoDB" id="850243at2"/>
<evidence type="ECO:0000313" key="2">
    <source>
        <dbReference type="EMBL" id="TPG52245.1"/>
    </source>
</evidence>
<reference evidence="2 3" key="1">
    <citation type="journal article" date="2019" name="Environ. Microbiol.">
        <title>Species interactions and distinct microbial communities in high Arctic permafrost affected cryosols are associated with the CH4 and CO2 gas fluxes.</title>
        <authorList>
            <person name="Altshuler I."/>
            <person name="Hamel J."/>
            <person name="Turney S."/>
            <person name="Magnuson E."/>
            <person name="Levesque R."/>
            <person name="Greer C."/>
            <person name="Whyte L.G."/>
        </authorList>
    </citation>
    <scope>NUCLEOTIDE SEQUENCE [LARGE SCALE GENOMIC DNA]</scope>
    <source>
        <strain evidence="2 3">E6.1</strain>
    </source>
</reference>
<organism evidence="2 3">
    <name type="scientific">Sphingomonas glacialis</name>
    <dbReference type="NCBI Taxonomy" id="658225"/>
    <lineage>
        <taxon>Bacteria</taxon>
        <taxon>Pseudomonadati</taxon>
        <taxon>Pseudomonadota</taxon>
        <taxon>Alphaproteobacteria</taxon>
        <taxon>Sphingomonadales</taxon>
        <taxon>Sphingomonadaceae</taxon>
        <taxon>Sphingomonas</taxon>
    </lineage>
</organism>
<evidence type="ECO:0000259" key="1">
    <source>
        <dbReference type="Pfam" id="PF07566"/>
    </source>
</evidence>
<dbReference type="Gene3D" id="3.10.20.10">
    <property type="match status" value="2"/>
</dbReference>
<dbReference type="Proteomes" id="UP000319931">
    <property type="component" value="Unassembled WGS sequence"/>
</dbReference>
<feature type="domain" description="DUF1543" evidence="1">
    <location>
        <begin position="15"/>
        <end position="66"/>
    </location>
</feature>
<comment type="caution">
    <text evidence="2">The sequence shown here is derived from an EMBL/GenBank/DDBJ whole genome shotgun (WGS) entry which is preliminary data.</text>
</comment>